<keyword evidence="2" id="KW-1185">Reference proteome</keyword>
<evidence type="ECO:0000313" key="1">
    <source>
        <dbReference type="EMBL" id="SIO27136.1"/>
    </source>
</evidence>
<proteinExistence type="predicted"/>
<organism evidence="1 2">
    <name type="scientific">Agromyces cerinus subsp. cerinus</name>
    <dbReference type="NCBI Taxonomy" id="232089"/>
    <lineage>
        <taxon>Bacteria</taxon>
        <taxon>Bacillati</taxon>
        <taxon>Actinomycetota</taxon>
        <taxon>Actinomycetes</taxon>
        <taxon>Micrococcales</taxon>
        <taxon>Microbacteriaceae</taxon>
        <taxon>Agromyces</taxon>
    </lineage>
</organism>
<sequence length="94" mass="10154">MGIGELKNGRLNLVMVAQHQLPPADWAQWQRAIAKSSELLYDASQGQLQVGDVYFADDGNGEDTADVVPMPRATPPSVRAGSAPLVQRCICFLT</sequence>
<reference evidence="2" key="1">
    <citation type="submission" date="2016-11" db="EMBL/GenBank/DDBJ databases">
        <authorList>
            <person name="Varghese N."/>
            <person name="Submissions S."/>
        </authorList>
    </citation>
    <scope>NUCLEOTIDE SEQUENCE [LARGE SCALE GENOMIC DNA]</scope>
    <source>
        <strain evidence="2">DSM 8595</strain>
    </source>
</reference>
<accession>A0A1N6I518</accession>
<name>A0A1N6I518_9MICO</name>
<gene>
    <name evidence="1" type="ORF">SAMN05443544_3688</name>
</gene>
<dbReference type="EMBL" id="FSRJ01000005">
    <property type="protein sequence ID" value="SIO27136.1"/>
    <property type="molecule type" value="Genomic_DNA"/>
</dbReference>
<protein>
    <submittedName>
        <fullName evidence="1">Uncharacterized protein</fullName>
    </submittedName>
</protein>
<dbReference type="STRING" id="232089.SAMN05443544_3688"/>
<dbReference type="Proteomes" id="UP000184699">
    <property type="component" value="Unassembled WGS sequence"/>
</dbReference>
<evidence type="ECO:0000313" key="2">
    <source>
        <dbReference type="Proteomes" id="UP000184699"/>
    </source>
</evidence>
<dbReference type="RefSeq" id="WP_074261806.1">
    <property type="nucleotide sequence ID" value="NZ_FSRJ01000005.1"/>
</dbReference>
<dbReference type="AlphaFoldDB" id="A0A1N6I518"/>